<gene>
    <name evidence="2" type="ORF">CLV59_111143</name>
</gene>
<dbReference type="RefSeq" id="WP_111595249.1">
    <property type="nucleotide sequence ID" value="NZ_QLMA01000011.1"/>
</dbReference>
<dbReference type="Gene3D" id="3.40.630.30">
    <property type="match status" value="1"/>
</dbReference>
<feature type="domain" description="N-acetyltransferase" evidence="1">
    <location>
        <begin position="1"/>
        <end position="147"/>
    </location>
</feature>
<dbReference type="GO" id="GO:0016747">
    <property type="term" value="F:acyltransferase activity, transferring groups other than amino-acyl groups"/>
    <property type="evidence" value="ECO:0007669"/>
    <property type="project" value="InterPro"/>
</dbReference>
<organism evidence="2 3">
    <name type="scientific">Chitinophaga dinghuensis</name>
    <dbReference type="NCBI Taxonomy" id="1539050"/>
    <lineage>
        <taxon>Bacteria</taxon>
        <taxon>Pseudomonadati</taxon>
        <taxon>Bacteroidota</taxon>
        <taxon>Chitinophagia</taxon>
        <taxon>Chitinophagales</taxon>
        <taxon>Chitinophagaceae</taxon>
        <taxon>Chitinophaga</taxon>
    </lineage>
</organism>
<dbReference type="Proteomes" id="UP000249819">
    <property type="component" value="Unassembled WGS sequence"/>
</dbReference>
<dbReference type="OrthoDB" id="9127144at2"/>
<keyword evidence="2" id="KW-0808">Transferase</keyword>
<reference evidence="2 3" key="1">
    <citation type="submission" date="2018-06" db="EMBL/GenBank/DDBJ databases">
        <title>Genomic Encyclopedia of Archaeal and Bacterial Type Strains, Phase II (KMG-II): from individual species to whole genera.</title>
        <authorList>
            <person name="Goeker M."/>
        </authorList>
    </citation>
    <scope>NUCLEOTIDE SEQUENCE [LARGE SCALE GENOMIC DNA]</scope>
    <source>
        <strain evidence="2 3">DSM 29821</strain>
    </source>
</reference>
<evidence type="ECO:0000313" key="2">
    <source>
        <dbReference type="EMBL" id="RAJ74024.1"/>
    </source>
</evidence>
<dbReference type="Pfam" id="PF00583">
    <property type="entry name" value="Acetyltransf_1"/>
    <property type="match status" value="1"/>
</dbReference>
<protein>
    <submittedName>
        <fullName evidence="2">Acetyltransferase (GNAT) family protein</fullName>
    </submittedName>
</protein>
<dbReference type="InterPro" id="IPR000182">
    <property type="entry name" value="GNAT_dom"/>
</dbReference>
<dbReference type="AlphaFoldDB" id="A0A327VJJ9"/>
<dbReference type="EMBL" id="QLMA01000011">
    <property type="protein sequence ID" value="RAJ74024.1"/>
    <property type="molecule type" value="Genomic_DNA"/>
</dbReference>
<comment type="caution">
    <text evidence="2">The sequence shown here is derived from an EMBL/GenBank/DDBJ whole genome shotgun (WGS) entry which is preliminary data.</text>
</comment>
<name>A0A327VJJ9_9BACT</name>
<sequence>MIQLQPSMQPSAEVKALFDEAFPLAERRPWPRQLQLLADRKLQLVELRKEGAFAGFVFYWWLPSFSFIEYIAIAPAARGGGAGSYVMQLMADKLGAIVLEVEPPDTEQAIRRIHFYERLGYQTFPDVYEQPPHHPGHGPLPLRLMYLHLPTDLTFETIKQTLYKEVYQIT</sequence>
<evidence type="ECO:0000259" key="1">
    <source>
        <dbReference type="PROSITE" id="PS51186"/>
    </source>
</evidence>
<dbReference type="InterPro" id="IPR016181">
    <property type="entry name" value="Acyl_CoA_acyltransferase"/>
</dbReference>
<proteinExistence type="predicted"/>
<dbReference type="PROSITE" id="PS51186">
    <property type="entry name" value="GNAT"/>
    <property type="match status" value="1"/>
</dbReference>
<dbReference type="SUPFAM" id="SSF55729">
    <property type="entry name" value="Acyl-CoA N-acyltransferases (Nat)"/>
    <property type="match status" value="1"/>
</dbReference>
<accession>A0A327VJJ9</accession>
<evidence type="ECO:0000313" key="3">
    <source>
        <dbReference type="Proteomes" id="UP000249819"/>
    </source>
</evidence>
<keyword evidence="3" id="KW-1185">Reference proteome</keyword>